<evidence type="ECO:0000313" key="4">
    <source>
        <dbReference type="EMBL" id="QER90043.1"/>
    </source>
</evidence>
<feature type="compositionally biased region" description="Basic residues" evidence="2">
    <location>
        <begin position="383"/>
        <end position="406"/>
    </location>
</feature>
<evidence type="ECO:0000259" key="3">
    <source>
        <dbReference type="SMART" id="SM01043"/>
    </source>
</evidence>
<dbReference type="SMART" id="SM01043">
    <property type="entry name" value="BTAD"/>
    <property type="match status" value="1"/>
</dbReference>
<feature type="compositionally biased region" description="Low complexity" evidence="2">
    <location>
        <begin position="7"/>
        <end position="22"/>
    </location>
</feature>
<feature type="region of interest" description="Disordered" evidence="2">
    <location>
        <begin position="291"/>
        <end position="418"/>
    </location>
</feature>
<gene>
    <name evidence="4" type="ORF">F3L20_16035</name>
</gene>
<sequence>MPSSDCWRSSPTRSSGTTRWPTCSGPTSRRSATPICCTPTPPAAPRPRRGHRERSRPADPHGARRLRAGQRRSTPGPAEFDERVAHARQTAATARPKPWSCTAGPCAADRAGCSRTCRICGSIRGGAGRPAPCGRGHRLRRPRATAEQARLRRGAPRRAAHEEPLHESLQARMMLALAGSGRRAAALQLFAELRVRLRRELGVEPSQEVWRAATPSSPWTPARPPVNPRVRGVPVAVRGAGHPCEPRRPAAAEPLRVIATPAQLPPPPQPFVGRGEQLDALDALLRPRGTDTARWASASCTDLPRRARAPSPSAGPTATAPTSGRTALRRPAGERHRTGAARHRAGPLPALVGRPGRVAARHHRGSPGAVPQHGRRAPVPAAARRRCRPRSGPRPAPRHARQRRPGHQQGATDRAGHP</sequence>
<organism evidence="4 5">
    <name type="scientific">Streptomyces tendae</name>
    <dbReference type="NCBI Taxonomy" id="1932"/>
    <lineage>
        <taxon>Bacteria</taxon>
        <taxon>Bacillati</taxon>
        <taxon>Actinomycetota</taxon>
        <taxon>Actinomycetes</taxon>
        <taxon>Kitasatosporales</taxon>
        <taxon>Streptomycetaceae</taxon>
        <taxon>Streptomyces</taxon>
    </lineage>
</organism>
<dbReference type="SUPFAM" id="SSF48452">
    <property type="entry name" value="TPR-like"/>
    <property type="match status" value="1"/>
</dbReference>
<feature type="domain" description="Bacterial transcriptional activator" evidence="3">
    <location>
        <begin position="78"/>
        <end position="217"/>
    </location>
</feature>
<proteinExistence type="predicted"/>
<dbReference type="EMBL" id="CP043959">
    <property type="protein sequence ID" value="QER90043.1"/>
    <property type="molecule type" value="Genomic_DNA"/>
</dbReference>
<accession>A0ABX6A097</accession>
<feature type="compositionally biased region" description="Low complexity" evidence="2">
    <location>
        <begin position="309"/>
        <end position="326"/>
    </location>
</feature>
<feature type="region of interest" description="Disordered" evidence="2">
    <location>
        <begin position="1"/>
        <end position="80"/>
    </location>
</feature>
<dbReference type="Pfam" id="PF03704">
    <property type="entry name" value="BTAD"/>
    <property type="match status" value="1"/>
</dbReference>
<protein>
    <recommendedName>
        <fullName evidence="3">Bacterial transcriptional activator domain-containing protein</fullName>
    </recommendedName>
</protein>
<dbReference type="Proteomes" id="UP000324308">
    <property type="component" value="Chromosome"/>
</dbReference>
<feature type="region of interest" description="Disordered" evidence="2">
    <location>
        <begin position="131"/>
        <end position="163"/>
    </location>
</feature>
<dbReference type="InterPro" id="IPR005158">
    <property type="entry name" value="BTAD"/>
</dbReference>
<keyword evidence="1" id="KW-0902">Two-component regulatory system</keyword>
<evidence type="ECO:0000313" key="5">
    <source>
        <dbReference type="Proteomes" id="UP000324308"/>
    </source>
</evidence>
<evidence type="ECO:0000256" key="2">
    <source>
        <dbReference type="SAM" id="MobiDB-lite"/>
    </source>
</evidence>
<dbReference type="InterPro" id="IPR011990">
    <property type="entry name" value="TPR-like_helical_dom_sf"/>
</dbReference>
<reference evidence="4 5" key="1">
    <citation type="submission" date="2019-09" db="EMBL/GenBank/DDBJ databases">
        <title>Draft genome sequence of the Ebosin-producing strain Streptomyces sp. 139.</title>
        <authorList>
            <person name="Ai L."/>
            <person name="Geng M."/>
            <person name="Ma M."/>
            <person name="Bai L."/>
        </authorList>
    </citation>
    <scope>NUCLEOTIDE SEQUENCE [LARGE SCALE GENOMIC DNA]</scope>
    <source>
        <strain evidence="4 5">139</strain>
    </source>
</reference>
<name>A0ABX6A097_STRTE</name>
<evidence type="ECO:0000256" key="1">
    <source>
        <dbReference type="ARBA" id="ARBA00023012"/>
    </source>
</evidence>
<dbReference type="Gene3D" id="1.25.40.10">
    <property type="entry name" value="Tetratricopeptide repeat domain"/>
    <property type="match status" value="1"/>
</dbReference>
<keyword evidence="5" id="KW-1185">Reference proteome</keyword>